<name>B8KS36_9GAMM</name>
<gene>
    <name evidence="3" type="ORF">NOR51B_559</name>
</gene>
<evidence type="ECO:0000256" key="1">
    <source>
        <dbReference type="SAM" id="MobiDB-lite"/>
    </source>
</evidence>
<reference evidence="4" key="1">
    <citation type="journal article" date="2013" name="BMC Microbiol.">
        <title>Taxonomy and evolution of bacteriochlorophyll a-containing members of the OM60/NOR5 clade of marine gammaproteobacteria: description of Luminiphilus syltensis gen. nov., sp. nov., reclassification of Haliea rubra as Pseudohaliea rubra gen. nov., comb. nov., and emendation of Chromatocurvus halotolerans.</title>
        <authorList>
            <person name="Spring S."/>
            <person name="Riedel T."/>
            <person name="Sproer C."/>
            <person name="Yan S."/>
            <person name="Harder J."/>
            <person name="Fuchs B.M."/>
        </authorList>
    </citation>
    <scope>NUCLEOTIDE SEQUENCE [LARGE SCALE GENOMIC DNA]</scope>
    <source>
        <strain evidence="4">NOR51-B</strain>
    </source>
</reference>
<feature type="compositionally biased region" description="Basic and acidic residues" evidence="1">
    <location>
        <begin position="117"/>
        <end position="127"/>
    </location>
</feature>
<dbReference type="AlphaFoldDB" id="B8KS36"/>
<dbReference type="OrthoDB" id="5741179at2"/>
<accession>B8KS36</accession>
<feature type="chain" id="PRO_5002873419" description="Secreted protein" evidence="2">
    <location>
        <begin position="20"/>
        <end position="127"/>
    </location>
</feature>
<organism evidence="3 4">
    <name type="scientific">Luminiphilus syltensis NOR5-1B</name>
    <dbReference type="NCBI Taxonomy" id="565045"/>
    <lineage>
        <taxon>Bacteria</taxon>
        <taxon>Pseudomonadati</taxon>
        <taxon>Pseudomonadota</taxon>
        <taxon>Gammaproteobacteria</taxon>
        <taxon>Cellvibrionales</taxon>
        <taxon>Halieaceae</taxon>
        <taxon>Luminiphilus</taxon>
    </lineage>
</organism>
<dbReference type="HOGENOM" id="CLU_1784055_0_0_6"/>
<dbReference type="Proteomes" id="UP000004699">
    <property type="component" value="Unassembled WGS sequence"/>
</dbReference>
<evidence type="ECO:0000256" key="2">
    <source>
        <dbReference type="SAM" id="SignalP"/>
    </source>
</evidence>
<protein>
    <recommendedName>
        <fullName evidence="5">Secreted protein</fullName>
    </recommendedName>
</protein>
<dbReference type="EMBL" id="DS999411">
    <property type="protein sequence ID" value="EED34621.1"/>
    <property type="molecule type" value="Genomic_DNA"/>
</dbReference>
<keyword evidence="2" id="KW-0732">Signal</keyword>
<sequence length="127" mass="13194">MYRSVVCALSLVCCVSGNASEDPCQEIVNATLAEVRAGADTAMSDDDAALVRLAAGSACVKAMSGRYAEVAAAPEVVSETVTKDEPRPEAASDEEDDGSFEAGGITFRPLSGSPSKKPYERNRGSDD</sequence>
<evidence type="ECO:0008006" key="5">
    <source>
        <dbReference type="Google" id="ProtNLM"/>
    </source>
</evidence>
<feature type="compositionally biased region" description="Basic and acidic residues" evidence="1">
    <location>
        <begin position="81"/>
        <end position="90"/>
    </location>
</feature>
<evidence type="ECO:0000313" key="4">
    <source>
        <dbReference type="Proteomes" id="UP000004699"/>
    </source>
</evidence>
<proteinExistence type="predicted"/>
<evidence type="ECO:0000313" key="3">
    <source>
        <dbReference type="EMBL" id="EED34621.1"/>
    </source>
</evidence>
<keyword evidence="4" id="KW-1185">Reference proteome</keyword>
<dbReference type="RefSeq" id="WP_009019369.1">
    <property type="nucleotide sequence ID" value="NZ_DS999411.1"/>
</dbReference>
<feature type="signal peptide" evidence="2">
    <location>
        <begin position="1"/>
        <end position="19"/>
    </location>
</feature>
<feature type="region of interest" description="Disordered" evidence="1">
    <location>
        <begin position="74"/>
        <end position="127"/>
    </location>
</feature>